<dbReference type="SUPFAM" id="SSF54695">
    <property type="entry name" value="POZ domain"/>
    <property type="match status" value="1"/>
</dbReference>
<dbReference type="InterPro" id="IPR011333">
    <property type="entry name" value="SKP1/BTB/POZ_sf"/>
</dbReference>
<accession>A0A139IBH1</accession>
<dbReference type="OrthoDB" id="6359816at2759"/>
<dbReference type="Gene3D" id="3.30.710.10">
    <property type="entry name" value="Potassium Channel Kv1.1, Chain A"/>
    <property type="match status" value="1"/>
</dbReference>
<dbReference type="EMBL" id="LFZO01000169">
    <property type="protein sequence ID" value="KXT12029.1"/>
    <property type="molecule type" value="Genomic_DNA"/>
</dbReference>
<dbReference type="STRING" id="113226.A0A139IBH1"/>
<proteinExistence type="predicted"/>
<organism evidence="1 2">
    <name type="scientific">Pseudocercospora musae</name>
    <dbReference type="NCBI Taxonomy" id="113226"/>
    <lineage>
        <taxon>Eukaryota</taxon>
        <taxon>Fungi</taxon>
        <taxon>Dikarya</taxon>
        <taxon>Ascomycota</taxon>
        <taxon>Pezizomycotina</taxon>
        <taxon>Dothideomycetes</taxon>
        <taxon>Dothideomycetidae</taxon>
        <taxon>Mycosphaerellales</taxon>
        <taxon>Mycosphaerellaceae</taxon>
        <taxon>Pseudocercospora</taxon>
    </lineage>
</organism>
<gene>
    <name evidence="1" type="ORF">AC579_4646</name>
</gene>
<comment type="caution">
    <text evidence="1">The sequence shown here is derived from an EMBL/GenBank/DDBJ whole genome shotgun (WGS) entry which is preliminary data.</text>
</comment>
<evidence type="ECO:0000313" key="2">
    <source>
        <dbReference type="Proteomes" id="UP000073492"/>
    </source>
</evidence>
<sequence length="119" mass="13455">MPETNEYFLFAGAVVSSLLRVNISATDCEFTRPTAVMTSIRFHDDTERVAFCERLEKLWLYKTLCDVKIKCQSYKATAHSHVLAAQAFTSGFVETEAKDIVLQKDAPAVIEAMLRHPRI</sequence>
<keyword evidence="2" id="KW-1185">Reference proteome</keyword>
<reference evidence="1 2" key="1">
    <citation type="submission" date="2015-07" db="EMBL/GenBank/DDBJ databases">
        <title>Comparative genomics of the Sigatoka disease complex on banana suggests a link between parallel evolutionary changes in Pseudocercospora fijiensis and Pseudocercospora eumusae and increased virulence on the banana host.</title>
        <authorList>
            <person name="Chang T.-C."/>
            <person name="Salvucci A."/>
            <person name="Crous P.W."/>
            <person name="Stergiopoulos I."/>
        </authorList>
    </citation>
    <scope>NUCLEOTIDE SEQUENCE [LARGE SCALE GENOMIC DNA]</scope>
    <source>
        <strain evidence="1 2">CBS 116634</strain>
    </source>
</reference>
<evidence type="ECO:0008006" key="3">
    <source>
        <dbReference type="Google" id="ProtNLM"/>
    </source>
</evidence>
<dbReference type="CDD" id="cd18186">
    <property type="entry name" value="BTB_POZ_ZBTB_KLHL-like"/>
    <property type="match status" value="1"/>
</dbReference>
<dbReference type="Proteomes" id="UP000073492">
    <property type="component" value="Unassembled WGS sequence"/>
</dbReference>
<name>A0A139IBH1_9PEZI</name>
<protein>
    <recommendedName>
        <fullName evidence="3">BTB domain-containing protein</fullName>
    </recommendedName>
</protein>
<dbReference type="AlphaFoldDB" id="A0A139IBH1"/>
<evidence type="ECO:0000313" key="1">
    <source>
        <dbReference type="EMBL" id="KXT12029.1"/>
    </source>
</evidence>